<dbReference type="SUPFAM" id="SSF55347">
    <property type="entry name" value="Glyceraldehyde-3-phosphate dehydrogenase-like, C-terminal domain"/>
    <property type="match status" value="1"/>
</dbReference>
<dbReference type="GO" id="GO:0005737">
    <property type="term" value="C:cytoplasm"/>
    <property type="evidence" value="ECO:0007669"/>
    <property type="project" value="TreeGrafter"/>
</dbReference>
<dbReference type="Gene3D" id="3.40.50.720">
    <property type="entry name" value="NAD(P)-binding Rossmann-like Domain"/>
    <property type="match status" value="1"/>
</dbReference>
<dbReference type="Pfam" id="PF16653">
    <property type="entry name" value="Sacchrp_dh_C"/>
    <property type="match status" value="1"/>
</dbReference>
<evidence type="ECO:0000313" key="5">
    <source>
        <dbReference type="Proteomes" id="UP000198634"/>
    </source>
</evidence>
<dbReference type="SUPFAM" id="SSF51735">
    <property type="entry name" value="NAD(P)-binding Rossmann-fold domains"/>
    <property type="match status" value="1"/>
</dbReference>
<dbReference type="GO" id="GO:0004753">
    <property type="term" value="F:saccharopine dehydrogenase activity"/>
    <property type="evidence" value="ECO:0007669"/>
    <property type="project" value="TreeGrafter"/>
</dbReference>
<dbReference type="AlphaFoldDB" id="A0A1H9ILC6"/>
<dbReference type="InterPro" id="IPR005097">
    <property type="entry name" value="Sacchrp_dh_NADP-bd"/>
</dbReference>
<reference evidence="4 5" key="1">
    <citation type="submission" date="2016-10" db="EMBL/GenBank/DDBJ databases">
        <authorList>
            <person name="de Groot N.N."/>
        </authorList>
    </citation>
    <scope>NUCLEOTIDE SEQUENCE [LARGE SCALE GENOMIC DNA]</scope>
    <source>
        <strain evidence="4 5">DSM 22007</strain>
    </source>
</reference>
<evidence type="ECO:0000259" key="2">
    <source>
        <dbReference type="Pfam" id="PF03435"/>
    </source>
</evidence>
<organism evidence="4 5">
    <name type="scientific">Thalassovita taeanensis</name>
    <dbReference type="NCBI Taxonomy" id="657014"/>
    <lineage>
        <taxon>Bacteria</taxon>
        <taxon>Pseudomonadati</taxon>
        <taxon>Pseudomonadota</taxon>
        <taxon>Alphaproteobacteria</taxon>
        <taxon>Rhodobacterales</taxon>
        <taxon>Roseobacteraceae</taxon>
        <taxon>Thalassovita</taxon>
    </lineage>
</organism>
<dbReference type="Proteomes" id="UP000198634">
    <property type="component" value="Unassembled WGS sequence"/>
</dbReference>
<keyword evidence="5" id="KW-1185">Reference proteome</keyword>
<dbReference type="PANTHER" id="PTHR11133:SF22">
    <property type="entry name" value="ALPHA-AMINOADIPIC SEMIALDEHYDE SYNTHASE, MITOCHONDRIAL"/>
    <property type="match status" value="1"/>
</dbReference>
<evidence type="ECO:0000313" key="4">
    <source>
        <dbReference type="EMBL" id="SEQ75410.1"/>
    </source>
</evidence>
<dbReference type="Gene3D" id="3.30.360.10">
    <property type="entry name" value="Dihydrodipicolinate Reductase, domain 2"/>
    <property type="match status" value="1"/>
</dbReference>
<name>A0A1H9ILC6_9RHOB</name>
<dbReference type="GO" id="GO:0019878">
    <property type="term" value="P:lysine biosynthetic process via aminoadipic acid"/>
    <property type="evidence" value="ECO:0007669"/>
    <property type="project" value="TreeGrafter"/>
</dbReference>
<evidence type="ECO:0000256" key="1">
    <source>
        <dbReference type="ARBA" id="ARBA00023002"/>
    </source>
</evidence>
<protein>
    <submittedName>
        <fullName evidence="4">Saccharopine dehydrogenase (NADP+, L-glutamate forming)</fullName>
    </submittedName>
</protein>
<dbReference type="InterPro" id="IPR032095">
    <property type="entry name" value="Sacchrp_dh-like_C"/>
</dbReference>
<dbReference type="InterPro" id="IPR051168">
    <property type="entry name" value="AASS"/>
</dbReference>
<accession>A0A1H9ILC6</accession>
<dbReference type="PANTHER" id="PTHR11133">
    <property type="entry name" value="SACCHAROPINE DEHYDROGENASE"/>
    <property type="match status" value="1"/>
</dbReference>
<feature type="domain" description="Saccharopine dehydrogenase NADP binding" evidence="2">
    <location>
        <begin position="16"/>
        <end position="112"/>
    </location>
</feature>
<dbReference type="OrthoDB" id="973788at2"/>
<keyword evidence="1" id="KW-0560">Oxidoreductase</keyword>
<sequence length="381" mass="41625">MTVHWCGTGLSAIPGLRRLLQVGVPVTVWNRTTDKAISALGDLTTDIRTFDVDALSAALAPGDVVVSMLPAEWHVPLATLCLEHGAHFVSSSYIAPEMRALDDAAREKGLSFVNEVGLDPGIDHLMAHALMADYRASAAFDPSNELSFLSYCGGVPKISNPFRYKFSWSPLGVLKALRSPSRSLSDFKELNVDRPWDAISSYTAPLPDAETFEVYPNRDSLPFMAEYGFEPDWPVRNFVRGTLRLKGWTQAWGDVFKEIETLKGAEGDARLKDMSDQFWAENAYDAGEPDRVVLCVDLAARKNGADVWHKTYVMDAWGDEHGTAMARLVSVPVSLAIEAVLSGQIAPGVSAAPSDPALVSDWMREIGSLAQHLAIVDHLNP</sequence>
<dbReference type="EMBL" id="FOEP01000012">
    <property type="protein sequence ID" value="SEQ75410.1"/>
    <property type="molecule type" value="Genomic_DNA"/>
</dbReference>
<dbReference type="Pfam" id="PF03435">
    <property type="entry name" value="Sacchrp_dh_NADP"/>
    <property type="match status" value="1"/>
</dbReference>
<dbReference type="RefSeq" id="WP_090270626.1">
    <property type="nucleotide sequence ID" value="NZ_FOEP01000012.1"/>
</dbReference>
<gene>
    <name evidence="4" type="ORF">SAMN04488092_11282</name>
</gene>
<feature type="domain" description="Saccharopine dehydrogenase-like C-terminal" evidence="3">
    <location>
        <begin position="117"/>
        <end position="365"/>
    </location>
</feature>
<proteinExistence type="predicted"/>
<evidence type="ECO:0000259" key="3">
    <source>
        <dbReference type="Pfam" id="PF16653"/>
    </source>
</evidence>
<dbReference type="InterPro" id="IPR036291">
    <property type="entry name" value="NAD(P)-bd_dom_sf"/>
</dbReference>
<dbReference type="STRING" id="657014.SAMN04488092_11282"/>